<evidence type="ECO:0000313" key="2">
    <source>
        <dbReference type="Proteomes" id="UP001177260"/>
    </source>
</evidence>
<evidence type="ECO:0000313" key="1">
    <source>
        <dbReference type="EMBL" id="KAK1140229.1"/>
    </source>
</evidence>
<sequence length="141" mass="15338">MCPGSAYCCCGAISYNETKRWCSYDREFTWALGKAIVGRAALKGLGVTGPEDIKVNRINTSHIPDEYQVKNTSSKETAIGAGVDVSLGVIALASLASLAWTFWLLRQNRNLKKSKTGNPEQGTAQFQGQMGYGDQIVTLWS</sequence>
<name>A0ACC3ARU6_9EURO</name>
<accession>A0ACC3ARU6</accession>
<keyword evidence="2" id="KW-1185">Reference proteome</keyword>
<gene>
    <name evidence="1" type="ORF">N8T08_010526</name>
</gene>
<comment type="caution">
    <text evidence="1">The sequence shown here is derived from an EMBL/GenBank/DDBJ whole genome shotgun (WGS) entry which is preliminary data.</text>
</comment>
<organism evidence="1 2">
    <name type="scientific">Aspergillus melleus</name>
    <dbReference type="NCBI Taxonomy" id="138277"/>
    <lineage>
        <taxon>Eukaryota</taxon>
        <taxon>Fungi</taxon>
        <taxon>Dikarya</taxon>
        <taxon>Ascomycota</taxon>
        <taxon>Pezizomycotina</taxon>
        <taxon>Eurotiomycetes</taxon>
        <taxon>Eurotiomycetidae</taxon>
        <taxon>Eurotiales</taxon>
        <taxon>Aspergillaceae</taxon>
        <taxon>Aspergillus</taxon>
        <taxon>Aspergillus subgen. Circumdati</taxon>
    </lineage>
</organism>
<reference evidence="1 2" key="1">
    <citation type="journal article" date="2023" name="ACS Omega">
        <title>Identification of the Neoaspergillic Acid Biosynthesis Gene Cluster by Establishing an In Vitro CRISPR-Ribonucleoprotein Genetic System in Aspergillus melleus.</title>
        <authorList>
            <person name="Yuan B."/>
            <person name="Grau M.F."/>
            <person name="Murata R.M."/>
            <person name="Torok T."/>
            <person name="Venkateswaran K."/>
            <person name="Stajich J.E."/>
            <person name="Wang C.C.C."/>
        </authorList>
    </citation>
    <scope>NUCLEOTIDE SEQUENCE [LARGE SCALE GENOMIC DNA]</scope>
    <source>
        <strain evidence="1 2">IMV 1140</strain>
    </source>
</reference>
<protein>
    <submittedName>
        <fullName evidence="1">Uncharacterized protein</fullName>
    </submittedName>
</protein>
<dbReference type="Proteomes" id="UP001177260">
    <property type="component" value="Unassembled WGS sequence"/>
</dbReference>
<proteinExistence type="predicted"/>
<dbReference type="EMBL" id="JAOPJF010000087">
    <property type="protein sequence ID" value="KAK1140229.1"/>
    <property type="molecule type" value="Genomic_DNA"/>
</dbReference>